<evidence type="ECO:0000256" key="2">
    <source>
        <dbReference type="ARBA" id="ARBA00022723"/>
    </source>
</evidence>
<dbReference type="GO" id="GO:0004130">
    <property type="term" value="F:cytochrome-c peroxidase activity"/>
    <property type="evidence" value="ECO:0007669"/>
    <property type="project" value="TreeGrafter"/>
</dbReference>
<evidence type="ECO:0000256" key="5">
    <source>
        <dbReference type="SAM" id="MobiDB-lite"/>
    </source>
</evidence>
<evidence type="ECO:0000256" key="4">
    <source>
        <dbReference type="PROSITE-ProRule" id="PRU00433"/>
    </source>
</evidence>
<dbReference type="PANTHER" id="PTHR30600:SF9">
    <property type="entry name" value="BLR7738 PROTEIN"/>
    <property type="match status" value="1"/>
</dbReference>
<dbReference type="GO" id="GO:0046872">
    <property type="term" value="F:metal ion binding"/>
    <property type="evidence" value="ECO:0007669"/>
    <property type="project" value="UniProtKB-KW"/>
</dbReference>
<comment type="caution">
    <text evidence="7">The sequence shown here is derived from an EMBL/GenBank/DDBJ whole genome shotgun (WGS) entry which is preliminary data.</text>
</comment>
<dbReference type="Gene3D" id="1.10.760.10">
    <property type="entry name" value="Cytochrome c-like domain"/>
    <property type="match status" value="1"/>
</dbReference>
<feature type="region of interest" description="Disordered" evidence="5">
    <location>
        <begin position="552"/>
        <end position="581"/>
    </location>
</feature>
<protein>
    <recommendedName>
        <fullName evidence="6">Cytochrome c domain-containing protein</fullName>
    </recommendedName>
</protein>
<dbReference type="Pfam" id="PF21419">
    <property type="entry name" value="RoxA-like_Cyt-c"/>
    <property type="match status" value="1"/>
</dbReference>
<keyword evidence="3 4" id="KW-0408">Iron</keyword>
<name>A0A934R7N8_9BACT</name>
<dbReference type="SUPFAM" id="SSF46626">
    <property type="entry name" value="Cytochrome c"/>
    <property type="match status" value="1"/>
</dbReference>
<keyword evidence="1 4" id="KW-0349">Heme</keyword>
<dbReference type="InterPro" id="IPR009056">
    <property type="entry name" value="Cyt_c-like_dom"/>
</dbReference>
<reference evidence="7" key="1">
    <citation type="submission" date="2021-01" db="EMBL/GenBank/DDBJ databases">
        <title>Modified the classification status of verrucomicrobia.</title>
        <authorList>
            <person name="Feng X."/>
        </authorList>
    </citation>
    <scope>NUCLEOTIDE SEQUENCE</scope>
    <source>
        <strain evidence="7">JCM 18052</strain>
    </source>
</reference>
<evidence type="ECO:0000256" key="3">
    <source>
        <dbReference type="ARBA" id="ARBA00023004"/>
    </source>
</evidence>
<dbReference type="EMBL" id="JAENIK010000011">
    <property type="protein sequence ID" value="MBK1816619.1"/>
    <property type="molecule type" value="Genomic_DNA"/>
</dbReference>
<evidence type="ECO:0000313" key="8">
    <source>
        <dbReference type="Proteomes" id="UP000600139"/>
    </source>
</evidence>
<feature type="domain" description="Cytochrome c" evidence="6">
    <location>
        <begin position="352"/>
        <end position="456"/>
    </location>
</feature>
<organism evidence="7 8">
    <name type="scientific">Luteolibacter yonseiensis</name>
    <dbReference type="NCBI Taxonomy" id="1144680"/>
    <lineage>
        <taxon>Bacteria</taxon>
        <taxon>Pseudomonadati</taxon>
        <taxon>Verrucomicrobiota</taxon>
        <taxon>Verrucomicrobiia</taxon>
        <taxon>Verrucomicrobiales</taxon>
        <taxon>Verrucomicrobiaceae</taxon>
        <taxon>Luteolibacter</taxon>
    </lineage>
</organism>
<keyword evidence="2 4" id="KW-0479">Metal-binding</keyword>
<gene>
    <name evidence="7" type="ORF">JIN84_13420</name>
</gene>
<dbReference type="InterPro" id="IPR047758">
    <property type="entry name" value="CytoC_perox"/>
</dbReference>
<sequence length="599" mass="66258">MKAGRLAILLACVAGCNKGHLEAAPPDGGEGHSGQGPVWLEQGWTRAESSEFYLKNQGSQLIPFEWFIHLEQAGSEKLFRSPENMDSLGFIRQPTSRENPHELPIGFVLDDSPDAADIDPSLSSFEPGYVKSDFPKAERWLGLTCASCHTANITFNKTTLRIDGGPAMVDHESFLVRLSDAMRETCDDTAKFERFRTGISGPEGLFDTTRLKAELQSYTIHLEKLVKRNRAEHPYGFARLDAFGAIVNEITVAALRIPENHQVSDAPVSFPYLWYARALDYVQWNRSADNAIARNVGEVLGVYGKLKLDGAPATGQFRSTARIQNLDRLEQLIDSLKAPQWPESVFGAIDAGKAERGAKLYSQNCKGCHPLRDEQGNYPMTPPNLAGKQFIKTRSLRPQEIGTDPKMVENFLFRKSIPGVLKPYLPPDEQAKDKVSAGLLLKAAVAGVIKRFKDETGLDNQQMLAMAGGHVPDPSAPPNIPTGYICRPLHGIWATAPFLHNGSVPNLYQMLLPQEQRMKSFFVGSREFDPRNVGFLTSSSTERSFKFETEAADGAPVAGNSNKGHSGPSFTQTKGEDGNFRDFTDAERWDLVEYLKTLR</sequence>
<dbReference type="GO" id="GO:0020037">
    <property type="term" value="F:heme binding"/>
    <property type="evidence" value="ECO:0007669"/>
    <property type="project" value="InterPro"/>
</dbReference>
<proteinExistence type="predicted"/>
<dbReference type="Proteomes" id="UP000600139">
    <property type="component" value="Unassembled WGS sequence"/>
</dbReference>
<dbReference type="PANTHER" id="PTHR30600">
    <property type="entry name" value="CYTOCHROME C PEROXIDASE-RELATED"/>
    <property type="match status" value="1"/>
</dbReference>
<dbReference type="PROSITE" id="PS51007">
    <property type="entry name" value="CYTC"/>
    <property type="match status" value="1"/>
</dbReference>
<evidence type="ECO:0000313" key="7">
    <source>
        <dbReference type="EMBL" id="MBK1816619.1"/>
    </source>
</evidence>
<dbReference type="InterPro" id="IPR051395">
    <property type="entry name" value="Cytochrome_c_Peroxidase/MauG"/>
</dbReference>
<dbReference type="NCBIfam" id="NF040606">
    <property type="entry name" value="CytoC_perox"/>
    <property type="match status" value="1"/>
</dbReference>
<dbReference type="GO" id="GO:0009055">
    <property type="term" value="F:electron transfer activity"/>
    <property type="evidence" value="ECO:0007669"/>
    <property type="project" value="InterPro"/>
</dbReference>
<evidence type="ECO:0000259" key="6">
    <source>
        <dbReference type="PROSITE" id="PS51007"/>
    </source>
</evidence>
<dbReference type="InterPro" id="IPR036909">
    <property type="entry name" value="Cyt_c-like_dom_sf"/>
</dbReference>
<dbReference type="AlphaFoldDB" id="A0A934R7N8"/>
<accession>A0A934R7N8</accession>
<keyword evidence="8" id="KW-1185">Reference proteome</keyword>
<feature type="compositionally biased region" description="Polar residues" evidence="5">
    <location>
        <begin position="559"/>
        <end position="573"/>
    </location>
</feature>
<evidence type="ECO:0000256" key="1">
    <source>
        <dbReference type="ARBA" id="ARBA00022617"/>
    </source>
</evidence>